<proteinExistence type="predicted"/>
<dbReference type="EMBL" id="JAUEPT010000018">
    <property type="protein sequence ID" value="KAK0444764.1"/>
    <property type="molecule type" value="Genomic_DNA"/>
</dbReference>
<evidence type="ECO:0000313" key="1">
    <source>
        <dbReference type="EMBL" id="KAK0444764.1"/>
    </source>
</evidence>
<gene>
    <name evidence="1" type="ORF">EV421DRAFT_368750</name>
</gene>
<evidence type="ECO:0000313" key="2">
    <source>
        <dbReference type="Proteomes" id="UP001175226"/>
    </source>
</evidence>
<sequence length="244" mass="28316">MHWGRRALMHAAGHWGRTGSLTSLPVLPLSLVDEEHWRRGWSTGHHRSLMDLGGTVDCRRVVDEFCSLIPFPFACTTDYHILRHPRCLRRLLGFRFRYRHHRSLVHLSGHPRGIALGRHSILPQPISLFLFITFLPRIPFSSRFFWASLFLFPESSQPVPRQFAYFSFEVSLPASHSYSHISSGFSLYTLSLRSVQSSLSLFPQTCHSLYLANLHISSSRSAYHHPFLFPYFFRVFGFSFGLYF</sequence>
<comment type="caution">
    <text evidence="1">The sequence shown here is derived from an EMBL/GenBank/DDBJ whole genome shotgun (WGS) entry which is preliminary data.</text>
</comment>
<organism evidence="1 2">
    <name type="scientific">Armillaria borealis</name>
    <dbReference type="NCBI Taxonomy" id="47425"/>
    <lineage>
        <taxon>Eukaryota</taxon>
        <taxon>Fungi</taxon>
        <taxon>Dikarya</taxon>
        <taxon>Basidiomycota</taxon>
        <taxon>Agaricomycotina</taxon>
        <taxon>Agaricomycetes</taxon>
        <taxon>Agaricomycetidae</taxon>
        <taxon>Agaricales</taxon>
        <taxon>Marasmiineae</taxon>
        <taxon>Physalacriaceae</taxon>
        <taxon>Armillaria</taxon>
    </lineage>
</organism>
<reference evidence="1" key="1">
    <citation type="submission" date="2023-06" db="EMBL/GenBank/DDBJ databases">
        <authorList>
            <consortium name="Lawrence Berkeley National Laboratory"/>
            <person name="Ahrendt S."/>
            <person name="Sahu N."/>
            <person name="Indic B."/>
            <person name="Wong-Bajracharya J."/>
            <person name="Merenyi Z."/>
            <person name="Ke H.-M."/>
            <person name="Monk M."/>
            <person name="Kocsube S."/>
            <person name="Drula E."/>
            <person name="Lipzen A."/>
            <person name="Balint B."/>
            <person name="Henrissat B."/>
            <person name="Andreopoulos B."/>
            <person name="Martin F.M."/>
            <person name="Harder C.B."/>
            <person name="Rigling D."/>
            <person name="Ford K.L."/>
            <person name="Foster G.D."/>
            <person name="Pangilinan J."/>
            <person name="Papanicolaou A."/>
            <person name="Barry K."/>
            <person name="LaButti K."/>
            <person name="Viragh M."/>
            <person name="Koriabine M."/>
            <person name="Yan M."/>
            <person name="Riley R."/>
            <person name="Champramary S."/>
            <person name="Plett K.L."/>
            <person name="Tsai I.J."/>
            <person name="Slot J."/>
            <person name="Sipos G."/>
            <person name="Plett J."/>
            <person name="Nagy L.G."/>
            <person name="Grigoriev I.V."/>
        </authorList>
    </citation>
    <scope>NUCLEOTIDE SEQUENCE</scope>
    <source>
        <strain evidence="1">FPL87.14</strain>
    </source>
</reference>
<protein>
    <submittedName>
        <fullName evidence="1">Uncharacterized protein</fullName>
    </submittedName>
</protein>
<dbReference type="Proteomes" id="UP001175226">
    <property type="component" value="Unassembled WGS sequence"/>
</dbReference>
<accession>A0AA39JLM4</accession>
<name>A0AA39JLM4_9AGAR</name>
<dbReference type="AlphaFoldDB" id="A0AA39JLM4"/>
<keyword evidence="2" id="KW-1185">Reference proteome</keyword>